<proteinExistence type="predicted"/>
<dbReference type="RefSeq" id="WP_316972750.1">
    <property type="nucleotide sequence ID" value="NZ_JAWIIJ010000002.1"/>
</dbReference>
<evidence type="ECO:0000313" key="2">
    <source>
        <dbReference type="Proteomes" id="UP001269819"/>
    </source>
</evidence>
<evidence type="ECO:0000313" key="1">
    <source>
        <dbReference type="EMBL" id="MDV2077884.1"/>
    </source>
</evidence>
<dbReference type="EMBL" id="JAWIIJ010000002">
    <property type="protein sequence ID" value="MDV2077884.1"/>
    <property type="molecule type" value="Genomic_DNA"/>
</dbReference>
<gene>
    <name evidence="1" type="ORF">RYS15_04285</name>
</gene>
<sequence length="56" mass="6813">MRDEQFKQQHPVMNEVAQTYVDLYTYRPDEKTRQQLIKREALLHDKLEQILAERAP</sequence>
<protein>
    <submittedName>
        <fullName evidence="1">Uncharacterized protein</fullName>
    </submittedName>
</protein>
<dbReference type="Proteomes" id="UP001269819">
    <property type="component" value="Unassembled WGS sequence"/>
</dbReference>
<organism evidence="1 2">
    <name type="scientific">Marinobacter xestospongiae</name>
    <dbReference type="NCBI Taxonomy" id="994319"/>
    <lineage>
        <taxon>Bacteria</taxon>
        <taxon>Pseudomonadati</taxon>
        <taxon>Pseudomonadota</taxon>
        <taxon>Gammaproteobacteria</taxon>
        <taxon>Pseudomonadales</taxon>
        <taxon>Marinobacteraceae</taxon>
        <taxon>Marinobacter</taxon>
    </lineage>
</organism>
<reference evidence="1 2" key="1">
    <citation type="submission" date="2023-10" db="EMBL/GenBank/DDBJ databases">
        <title>Characteristics and mechanism of a salt-tolerant marine origin heterotrophic nitrifying- aerobic denitrifying bacteria Marinobacter xestospongiae HN1.</title>
        <authorList>
            <person name="Qi R."/>
        </authorList>
    </citation>
    <scope>NUCLEOTIDE SEQUENCE [LARGE SCALE GENOMIC DNA]</scope>
    <source>
        <strain evidence="1 2">HN1</strain>
    </source>
</reference>
<keyword evidence="2" id="KW-1185">Reference proteome</keyword>
<name>A0ABU3VUE4_9GAMM</name>
<accession>A0ABU3VUE4</accession>
<comment type="caution">
    <text evidence="1">The sequence shown here is derived from an EMBL/GenBank/DDBJ whole genome shotgun (WGS) entry which is preliminary data.</text>
</comment>